<reference evidence="3" key="1">
    <citation type="submission" date="2023-01" db="EMBL/GenBank/DDBJ databases">
        <title>Key to firefly adult light organ development and bioluminescence: homeobox transcription factors regulate luciferase expression and transportation to peroxisome.</title>
        <authorList>
            <person name="Fu X."/>
        </authorList>
    </citation>
    <scope>NUCLEOTIDE SEQUENCE [LARGE SCALE GENOMIC DNA]</scope>
</reference>
<organism evidence="2 3">
    <name type="scientific">Aquatica leii</name>
    <dbReference type="NCBI Taxonomy" id="1421715"/>
    <lineage>
        <taxon>Eukaryota</taxon>
        <taxon>Metazoa</taxon>
        <taxon>Ecdysozoa</taxon>
        <taxon>Arthropoda</taxon>
        <taxon>Hexapoda</taxon>
        <taxon>Insecta</taxon>
        <taxon>Pterygota</taxon>
        <taxon>Neoptera</taxon>
        <taxon>Endopterygota</taxon>
        <taxon>Coleoptera</taxon>
        <taxon>Polyphaga</taxon>
        <taxon>Elateriformia</taxon>
        <taxon>Elateroidea</taxon>
        <taxon>Lampyridae</taxon>
        <taxon>Luciolinae</taxon>
        <taxon>Aquatica</taxon>
    </lineage>
</organism>
<proteinExistence type="predicted"/>
<keyword evidence="3" id="KW-1185">Reference proteome</keyword>
<evidence type="ECO:0000256" key="1">
    <source>
        <dbReference type="SAM" id="MobiDB-lite"/>
    </source>
</evidence>
<dbReference type="EMBL" id="JARPUR010000008">
    <property type="protein sequence ID" value="KAK4871933.1"/>
    <property type="molecule type" value="Genomic_DNA"/>
</dbReference>
<evidence type="ECO:0000313" key="3">
    <source>
        <dbReference type="Proteomes" id="UP001353858"/>
    </source>
</evidence>
<evidence type="ECO:0000313" key="2">
    <source>
        <dbReference type="EMBL" id="KAK4871933.1"/>
    </source>
</evidence>
<sequence length="255" mass="28706">MKPVKIVSTTGKKQVSQAATAERGELVTFVGIISASGQSLPPTTGIWPMNRLVFSNVDFTPSAVTDEPLPNVDNSNNIAERTKVIEDENGNSGDITILQNTPSCSETKTKRTPGTSKLSTDTPEKERLKQIENEKNKKKCFKRNIFTKLEKQVDNQPKKKRRTKIPSDSSSSESDGLSIYDNSDKEISDEMEDIEENCREDLNDGDFVLVRFKAKTKLVHFVRQILKYSKDTTTLRFMRKKGLSTTFYFPAIDDI</sequence>
<accession>A0AAN7SK86</accession>
<dbReference type="AlphaFoldDB" id="A0AAN7SK86"/>
<comment type="caution">
    <text evidence="2">The sequence shown here is derived from an EMBL/GenBank/DDBJ whole genome shotgun (WGS) entry which is preliminary data.</text>
</comment>
<gene>
    <name evidence="2" type="ORF">RN001_016057</name>
</gene>
<dbReference type="Proteomes" id="UP001353858">
    <property type="component" value="Unassembled WGS sequence"/>
</dbReference>
<protein>
    <submittedName>
        <fullName evidence="2">Uncharacterized protein</fullName>
    </submittedName>
</protein>
<feature type="region of interest" description="Disordered" evidence="1">
    <location>
        <begin position="151"/>
        <end position="184"/>
    </location>
</feature>
<feature type="compositionally biased region" description="Polar residues" evidence="1">
    <location>
        <begin position="90"/>
        <end position="121"/>
    </location>
</feature>
<name>A0AAN7SK86_9COLE</name>
<feature type="region of interest" description="Disordered" evidence="1">
    <location>
        <begin position="87"/>
        <end position="126"/>
    </location>
</feature>